<dbReference type="InterPro" id="IPR000845">
    <property type="entry name" value="Nucleoside_phosphorylase_d"/>
</dbReference>
<evidence type="ECO:0000259" key="6">
    <source>
        <dbReference type="Pfam" id="PF01048"/>
    </source>
</evidence>
<dbReference type="GO" id="GO:0019284">
    <property type="term" value="P:L-methionine salvage from S-adenosylmethionine"/>
    <property type="evidence" value="ECO:0007669"/>
    <property type="project" value="TreeGrafter"/>
</dbReference>
<dbReference type="GO" id="GO:0008930">
    <property type="term" value="F:methylthioadenosine nucleosidase activity"/>
    <property type="evidence" value="ECO:0007669"/>
    <property type="project" value="InterPro"/>
</dbReference>
<dbReference type="GO" id="GO:0005829">
    <property type="term" value="C:cytosol"/>
    <property type="evidence" value="ECO:0007669"/>
    <property type="project" value="TreeGrafter"/>
</dbReference>
<dbReference type="InterPro" id="IPR010049">
    <property type="entry name" value="MTA_SAH_Nsdase"/>
</dbReference>
<dbReference type="CDD" id="cd09008">
    <property type="entry name" value="MTAN"/>
    <property type="match status" value="1"/>
</dbReference>
<dbReference type="SUPFAM" id="SSF53167">
    <property type="entry name" value="Purine and uridine phosphorylases"/>
    <property type="match status" value="1"/>
</dbReference>
<dbReference type="PANTHER" id="PTHR46832:SF1">
    <property type="entry name" value="5'-METHYLTHIOADENOSINE_S-ADENOSYLHOMOCYSTEINE NUCLEOSIDASE"/>
    <property type="match status" value="1"/>
</dbReference>
<feature type="domain" description="Nucleoside phosphorylase" evidence="6">
    <location>
        <begin position="2"/>
        <end position="224"/>
    </location>
</feature>
<organism evidence="7 8">
    <name type="scientific">Coprobacter fastidiosus</name>
    <dbReference type="NCBI Taxonomy" id="1099853"/>
    <lineage>
        <taxon>Bacteria</taxon>
        <taxon>Pseudomonadati</taxon>
        <taxon>Bacteroidota</taxon>
        <taxon>Bacteroidia</taxon>
        <taxon>Bacteroidales</taxon>
        <taxon>Barnesiellaceae</taxon>
        <taxon>Coprobacter</taxon>
    </lineage>
</organism>
<dbReference type="NCBIfam" id="NF004079">
    <property type="entry name" value="PRK05584.1"/>
    <property type="match status" value="1"/>
</dbReference>
<evidence type="ECO:0000313" key="7">
    <source>
        <dbReference type="EMBL" id="HBJ09365.1"/>
    </source>
</evidence>
<evidence type="ECO:0000313" key="8">
    <source>
        <dbReference type="Proteomes" id="UP000262954"/>
    </source>
</evidence>
<sequence>MTIGIIVAMLSELACIKYLLTDCREESNEGAIFYIGKRGNHTLILTQSGIGKVCSATRTLNMIYHYHPDCILNTGVAGGIDISTQVFDIVTGKEIVYHDVWCGEENEPGQIPEYPARFYSDPELLEKALSLQTSTRIYSGLICSGDQFITNRKELDKIKATFPNGLAVDMESASIAHVCYMNKIPFLSFRIISDTPGIEDHTTQYNRFWEEAPQKSFEIIKQLIDIL</sequence>
<evidence type="ECO:0000256" key="4">
    <source>
        <dbReference type="ARBA" id="ARBA00022801"/>
    </source>
</evidence>
<dbReference type="PANTHER" id="PTHR46832">
    <property type="entry name" value="5'-METHYLTHIOADENOSINE/S-ADENOSYLHOMOCYSTEINE NUCLEOSIDASE"/>
    <property type="match status" value="1"/>
</dbReference>
<comment type="pathway">
    <text evidence="1">Amino-acid biosynthesis; L-methionine biosynthesis via salvage pathway; S-methyl-5-thio-alpha-D-ribose 1-phosphate from S-methyl-5'-thioadenosine (hydrolase route): step 1/2.</text>
</comment>
<protein>
    <recommendedName>
        <fullName evidence="2">adenosylhomocysteine nucleosidase</fullName>
        <ecNumber evidence="2">3.2.2.9</ecNumber>
    </recommendedName>
</protein>
<dbReference type="UniPathway" id="UPA00904">
    <property type="reaction ID" value="UER00871"/>
</dbReference>
<comment type="caution">
    <text evidence="7">The sequence shown here is derived from an EMBL/GenBank/DDBJ whole genome shotgun (WGS) entry which is preliminary data.</text>
</comment>
<accession>A0A354M4C6</accession>
<dbReference type="NCBIfam" id="TIGR01704">
    <property type="entry name" value="MTA_SAH-Nsdase"/>
    <property type="match status" value="1"/>
</dbReference>
<dbReference type="Gene3D" id="3.40.50.1580">
    <property type="entry name" value="Nucleoside phosphorylase domain"/>
    <property type="match status" value="1"/>
</dbReference>
<evidence type="ECO:0000256" key="5">
    <source>
        <dbReference type="ARBA" id="ARBA00023167"/>
    </source>
</evidence>
<dbReference type="InterPro" id="IPR035994">
    <property type="entry name" value="Nucleoside_phosphorylase_sf"/>
</dbReference>
<dbReference type="GO" id="GO:0009164">
    <property type="term" value="P:nucleoside catabolic process"/>
    <property type="evidence" value="ECO:0007669"/>
    <property type="project" value="InterPro"/>
</dbReference>
<evidence type="ECO:0000256" key="3">
    <source>
        <dbReference type="ARBA" id="ARBA00022605"/>
    </source>
</evidence>
<dbReference type="Pfam" id="PF01048">
    <property type="entry name" value="PNP_UDP_1"/>
    <property type="match status" value="1"/>
</dbReference>
<proteinExistence type="predicted"/>
<dbReference type="AlphaFoldDB" id="A0A354M4C6"/>
<keyword evidence="4" id="KW-0378">Hydrolase</keyword>
<evidence type="ECO:0000256" key="2">
    <source>
        <dbReference type="ARBA" id="ARBA00011974"/>
    </source>
</evidence>
<evidence type="ECO:0000256" key="1">
    <source>
        <dbReference type="ARBA" id="ARBA00004945"/>
    </source>
</evidence>
<dbReference type="EMBL" id="DNWC01000135">
    <property type="protein sequence ID" value="HBJ09365.1"/>
    <property type="molecule type" value="Genomic_DNA"/>
</dbReference>
<dbReference type="Proteomes" id="UP000262954">
    <property type="component" value="Unassembled WGS sequence"/>
</dbReference>
<dbReference type="GO" id="GO:0019509">
    <property type="term" value="P:L-methionine salvage from methylthioadenosine"/>
    <property type="evidence" value="ECO:0007669"/>
    <property type="project" value="UniProtKB-UniPathway"/>
</dbReference>
<gene>
    <name evidence="7" type="ORF">DDY73_10220</name>
</gene>
<reference evidence="7 8" key="1">
    <citation type="journal article" date="2018" name="Nat. Biotechnol.">
        <title>A standardized bacterial taxonomy based on genome phylogeny substantially revises the tree of life.</title>
        <authorList>
            <person name="Parks D.H."/>
            <person name="Chuvochina M."/>
            <person name="Waite D.W."/>
            <person name="Rinke C."/>
            <person name="Skarshewski A."/>
            <person name="Chaumeil P.A."/>
            <person name="Hugenholtz P."/>
        </authorList>
    </citation>
    <scope>NUCLEOTIDE SEQUENCE [LARGE SCALE GENOMIC DNA]</scope>
    <source>
        <strain evidence="7">UBA11482</strain>
    </source>
</reference>
<keyword evidence="5" id="KW-0486">Methionine biosynthesis</keyword>
<keyword evidence="3" id="KW-0028">Amino-acid biosynthesis</keyword>
<dbReference type="EC" id="3.2.2.9" evidence="2"/>
<dbReference type="GO" id="GO:0008782">
    <property type="term" value="F:adenosylhomocysteine nucleosidase activity"/>
    <property type="evidence" value="ECO:0007669"/>
    <property type="project" value="UniProtKB-EC"/>
</dbReference>
<name>A0A354M4C6_9BACT</name>